<organism evidence="2">
    <name type="scientific">Tanacetum cinerariifolium</name>
    <name type="common">Dalmatian daisy</name>
    <name type="synonym">Chrysanthemum cinerariifolium</name>
    <dbReference type="NCBI Taxonomy" id="118510"/>
    <lineage>
        <taxon>Eukaryota</taxon>
        <taxon>Viridiplantae</taxon>
        <taxon>Streptophyta</taxon>
        <taxon>Embryophyta</taxon>
        <taxon>Tracheophyta</taxon>
        <taxon>Spermatophyta</taxon>
        <taxon>Magnoliopsida</taxon>
        <taxon>eudicotyledons</taxon>
        <taxon>Gunneridae</taxon>
        <taxon>Pentapetalae</taxon>
        <taxon>asterids</taxon>
        <taxon>campanulids</taxon>
        <taxon>Asterales</taxon>
        <taxon>Asteraceae</taxon>
        <taxon>Asteroideae</taxon>
        <taxon>Anthemideae</taxon>
        <taxon>Anthemidinae</taxon>
        <taxon>Tanacetum</taxon>
    </lineage>
</organism>
<protein>
    <submittedName>
        <fullName evidence="2">Uncharacterized protein</fullName>
    </submittedName>
</protein>
<feature type="compositionally biased region" description="Polar residues" evidence="1">
    <location>
        <begin position="20"/>
        <end position="33"/>
    </location>
</feature>
<comment type="caution">
    <text evidence="2">The sequence shown here is derived from an EMBL/GenBank/DDBJ whole genome shotgun (WGS) entry which is preliminary data.</text>
</comment>
<feature type="region of interest" description="Disordered" evidence="1">
    <location>
        <begin position="20"/>
        <end position="54"/>
    </location>
</feature>
<evidence type="ECO:0000313" key="2">
    <source>
        <dbReference type="EMBL" id="GEU75689.1"/>
    </source>
</evidence>
<evidence type="ECO:0000256" key="1">
    <source>
        <dbReference type="SAM" id="MobiDB-lite"/>
    </source>
</evidence>
<name>A0A6L2MQQ9_TANCI</name>
<accession>A0A6L2MQQ9</accession>
<reference evidence="2" key="1">
    <citation type="journal article" date="2019" name="Sci. Rep.">
        <title>Draft genome of Tanacetum cinerariifolium, the natural source of mosquito coil.</title>
        <authorList>
            <person name="Yamashiro T."/>
            <person name="Shiraishi A."/>
            <person name="Satake H."/>
            <person name="Nakayama K."/>
        </authorList>
    </citation>
    <scope>NUCLEOTIDE SEQUENCE</scope>
</reference>
<dbReference type="EMBL" id="BKCJ010007131">
    <property type="protein sequence ID" value="GEU75689.1"/>
    <property type="molecule type" value="Genomic_DNA"/>
</dbReference>
<dbReference type="AlphaFoldDB" id="A0A6L2MQQ9"/>
<proteinExistence type="predicted"/>
<sequence>MMKQKEIALNTITESVVTLKMPSSSPSYPGNNEDTSHLDDLMETDEENANDGYSNSHHHLHLLIKALDSKTENPSIDVVVAPKDDDRLLRTIKPNDTCDEVEVDNFEDDYMLMLNDEEKHVKSSLNDMDLEQELDKIAVKQGILEQ</sequence>
<gene>
    <name evidence="2" type="ORF">Tci_047667</name>
</gene>